<dbReference type="SUPFAM" id="SSF53756">
    <property type="entry name" value="UDP-Glycosyltransferase/glycogen phosphorylase"/>
    <property type="match status" value="1"/>
</dbReference>
<evidence type="ECO:0000259" key="4">
    <source>
        <dbReference type="Pfam" id="PF06722"/>
    </source>
</evidence>
<dbReference type="AlphaFoldDB" id="A0A1M6JSC9"/>
<dbReference type="InterPro" id="IPR010610">
    <property type="entry name" value="EryCIII-like_C"/>
</dbReference>
<protein>
    <submittedName>
        <fullName evidence="5">Glycosyltransferase, MGT family</fullName>
    </submittedName>
</protein>
<dbReference type="GO" id="GO:0008194">
    <property type="term" value="F:UDP-glycosyltransferase activity"/>
    <property type="evidence" value="ECO:0007669"/>
    <property type="project" value="InterPro"/>
</dbReference>
<dbReference type="FunFam" id="3.40.50.2000:FF:000072">
    <property type="entry name" value="Glycosyl transferase"/>
    <property type="match status" value="1"/>
</dbReference>
<feature type="domain" description="Erythromycin biosynthesis protein CIII-like C-terminal" evidence="4">
    <location>
        <begin position="254"/>
        <end position="368"/>
    </location>
</feature>
<gene>
    <name evidence="5" type="ORF">SAMN02745136_00188</name>
</gene>
<dbReference type="PANTHER" id="PTHR48043">
    <property type="entry name" value="EG:EG0003.4 PROTEIN-RELATED"/>
    <property type="match status" value="1"/>
</dbReference>
<dbReference type="NCBIfam" id="TIGR01426">
    <property type="entry name" value="MGT"/>
    <property type="match status" value="1"/>
</dbReference>
<evidence type="ECO:0000256" key="1">
    <source>
        <dbReference type="ARBA" id="ARBA00009995"/>
    </source>
</evidence>
<keyword evidence="2" id="KW-0328">Glycosyltransferase</keyword>
<evidence type="ECO:0000313" key="6">
    <source>
        <dbReference type="Proteomes" id="UP000184386"/>
    </source>
</evidence>
<dbReference type="CDD" id="cd03784">
    <property type="entry name" value="GT1_Gtf-like"/>
    <property type="match status" value="1"/>
</dbReference>
<keyword evidence="3 5" id="KW-0808">Transferase</keyword>
<dbReference type="InterPro" id="IPR050271">
    <property type="entry name" value="UDP-glycosyltransferase"/>
</dbReference>
<evidence type="ECO:0000256" key="3">
    <source>
        <dbReference type="ARBA" id="ARBA00022679"/>
    </source>
</evidence>
<accession>A0A1M6JSC9</accession>
<evidence type="ECO:0000256" key="2">
    <source>
        <dbReference type="ARBA" id="ARBA00022676"/>
    </source>
</evidence>
<dbReference type="InterPro" id="IPR002213">
    <property type="entry name" value="UDP_glucos_trans"/>
</dbReference>
<dbReference type="PANTHER" id="PTHR48043:SF145">
    <property type="entry name" value="FI06409P-RELATED"/>
    <property type="match status" value="1"/>
</dbReference>
<dbReference type="Gene3D" id="3.40.50.2000">
    <property type="entry name" value="Glycogen Phosphorylase B"/>
    <property type="match status" value="2"/>
</dbReference>
<dbReference type="InterPro" id="IPR006326">
    <property type="entry name" value="UDPGT_MGT-like"/>
</dbReference>
<organism evidence="5 6">
    <name type="scientific">Anaerocolumna jejuensis DSM 15929</name>
    <dbReference type="NCBI Taxonomy" id="1121322"/>
    <lineage>
        <taxon>Bacteria</taxon>
        <taxon>Bacillati</taxon>
        <taxon>Bacillota</taxon>
        <taxon>Clostridia</taxon>
        <taxon>Lachnospirales</taxon>
        <taxon>Lachnospiraceae</taxon>
        <taxon>Anaerocolumna</taxon>
    </lineage>
</organism>
<dbReference type="Proteomes" id="UP000184386">
    <property type="component" value="Unassembled WGS sequence"/>
</dbReference>
<proteinExistence type="inferred from homology"/>
<sequence length="397" mass="44413">MHKILFVNGNLKGHFNPTLPVVKELVSRGEEVWYFASEIFKEELESVGAHFISSGAEIEEFNKNFRSSGNHPFYTLLEYKLKYDIAMVPVLLNRIQNLSFDVLVYDSYLGGGSFLPSILQIPSICSATTFALNRLPIEREQLISGCHPQLDEFYLVLQKECARLGVRVPDALEFFASRGDITLVYTAKEFNPGSEAFDDSYIFTGPSIGERQDDMDFPWQRLTGNPLIYISMGSINTELAGFYKICLEAFSNSEYQVVMSVGSKIEISSLGNIPGNIILCRQAPQLELLKRCVLFISHGGLNSINEALYYGVPAIVVPLVNDQFITARQVLTHGLGMSLKFTEITAQLMANTVNTILTDTSYQDNCKDFSRISRQAGGYRKAADVIQQMEVKNGIKK</sequence>
<dbReference type="STRING" id="1121322.SAMN02745136_00188"/>
<comment type="similarity">
    <text evidence="1">Belongs to the UDP-glycosyltransferase family.</text>
</comment>
<dbReference type="Pfam" id="PF06722">
    <property type="entry name" value="EryCIII-like_C"/>
    <property type="match status" value="1"/>
</dbReference>
<name>A0A1M6JSC9_9FIRM</name>
<dbReference type="EMBL" id="FRAC01000006">
    <property type="protein sequence ID" value="SHJ49644.1"/>
    <property type="molecule type" value="Genomic_DNA"/>
</dbReference>
<dbReference type="RefSeq" id="WP_073271966.1">
    <property type="nucleotide sequence ID" value="NZ_FRAC01000006.1"/>
</dbReference>
<dbReference type="GO" id="GO:0016758">
    <property type="term" value="F:hexosyltransferase activity"/>
    <property type="evidence" value="ECO:0007669"/>
    <property type="project" value="InterPro"/>
</dbReference>
<reference evidence="5 6" key="1">
    <citation type="submission" date="2016-11" db="EMBL/GenBank/DDBJ databases">
        <authorList>
            <person name="Jaros S."/>
            <person name="Januszkiewicz K."/>
            <person name="Wedrychowicz H."/>
        </authorList>
    </citation>
    <scope>NUCLEOTIDE SEQUENCE [LARGE SCALE GENOMIC DNA]</scope>
    <source>
        <strain evidence="5 6">DSM 15929</strain>
    </source>
</reference>
<keyword evidence="6" id="KW-1185">Reference proteome</keyword>
<evidence type="ECO:0000313" key="5">
    <source>
        <dbReference type="EMBL" id="SHJ49644.1"/>
    </source>
</evidence>